<dbReference type="EMBL" id="JAUSVF010000002">
    <property type="protein sequence ID" value="MDQ0322020.1"/>
    <property type="molecule type" value="Genomic_DNA"/>
</dbReference>
<evidence type="ECO:0000313" key="1">
    <source>
        <dbReference type="EMBL" id="MDQ0322020.1"/>
    </source>
</evidence>
<proteinExistence type="predicted"/>
<organism evidence="1 2">
    <name type="scientific">Pararhizobium capsulatum DSM 1112</name>
    <dbReference type="NCBI Taxonomy" id="1121113"/>
    <lineage>
        <taxon>Bacteria</taxon>
        <taxon>Pseudomonadati</taxon>
        <taxon>Pseudomonadota</taxon>
        <taxon>Alphaproteobacteria</taxon>
        <taxon>Hyphomicrobiales</taxon>
        <taxon>Rhizobiaceae</taxon>
        <taxon>Rhizobium/Agrobacterium group</taxon>
        <taxon>Pararhizobium</taxon>
    </lineage>
</organism>
<comment type="caution">
    <text evidence="1">The sequence shown here is derived from an EMBL/GenBank/DDBJ whole genome shotgun (WGS) entry which is preliminary data.</text>
</comment>
<evidence type="ECO:0000313" key="2">
    <source>
        <dbReference type="Proteomes" id="UP001230207"/>
    </source>
</evidence>
<sequence length="95" mass="10405">MNLYETCIPPKDAFLQQSVASREPVAAFPLGPRTLSFIERAAASRCVTMPYCNKNQIATAPLFQVNIFDRRDAGDLVANAENQASRSANFRSVPG</sequence>
<dbReference type="Proteomes" id="UP001230207">
    <property type="component" value="Unassembled WGS sequence"/>
</dbReference>
<gene>
    <name evidence="1" type="ORF">QO002_004226</name>
</gene>
<dbReference type="RefSeq" id="WP_307233606.1">
    <property type="nucleotide sequence ID" value="NZ_JAUSVF010000002.1"/>
</dbReference>
<protein>
    <submittedName>
        <fullName evidence="1">Uncharacterized protein</fullName>
    </submittedName>
</protein>
<accession>A0ABU0BUU8</accession>
<keyword evidence="2" id="KW-1185">Reference proteome</keyword>
<reference evidence="1 2" key="1">
    <citation type="submission" date="2023-07" db="EMBL/GenBank/DDBJ databases">
        <title>Genomic Encyclopedia of Type Strains, Phase IV (KMG-IV): sequencing the most valuable type-strain genomes for metagenomic binning, comparative biology and taxonomic classification.</title>
        <authorList>
            <person name="Goeker M."/>
        </authorList>
    </citation>
    <scope>NUCLEOTIDE SEQUENCE [LARGE SCALE GENOMIC DNA]</scope>
    <source>
        <strain evidence="1 2">DSM 1112</strain>
    </source>
</reference>
<name>A0ABU0BUU8_9HYPH</name>